<dbReference type="SUPFAM" id="SSF74653">
    <property type="entry name" value="TolA/TonB C-terminal domain"/>
    <property type="match status" value="1"/>
</dbReference>
<proteinExistence type="predicted"/>
<keyword evidence="1" id="KW-0812">Transmembrane</keyword>
<dbReference type="PANTHER" id="PTHR33446">
    <property type="entry name" value="PROTEIN TONB-RELATED"/>
    <property type="match status" value="1"/>
</dbReference>
<dbReference type="InterPro" id="IPR008756">
    <property type="entry name" value="Peptidase_M56"/>
</dbReference>
<dbReference type="CDD" id="cd07341">
    <property type="entry name" value="M56_BlaR1_MecR1_like"/>
    <property type="match status" value="1"/>
</dbReference>
<dbReference type="InterPro" id="IPR037682">
    <property type="entry name" value="TonB_C"/>
</dbReference>
<feature type="transmembrane region" description="Helical" evidence="1">
    <location>
        <begin position="34"/>
        <end position="54"/>
    </location>
</feature>
<accession>A0ABR7JH38</accession>
<feature type="transmembrane region" description="Helical" evidence="1">
    <location>
        <begin position="6"/>
        <end position="22"/>
    </location>
</feature>
<dbReference type="Pfam" id="PF03544">
    <property type="entry name" value="TonB_C"/>
    <property type="match status" value="1"/>
</dbReference>
<protein>
    <submittedName>
        <fullName evidence="4">Energy transducer TonB</fullName>
    </submittedName>
</protein>
<dbReference type="RefSeq" id="WP_166135817.1">
    <property type="nucleotide sequence ID" value="NZ_JAAOBY010000004.1"/>
</dbReference>
<dbReference type="Proteomes" id="UP000621670">
    <property type="component" value="Unassembled WGS sequence"/>
</dbReference>
<keyword evidence="5" id="KW-1185">Reference proteome</keyword>
<gene>
    <name evidence="4" type="ORF">H8R26_10285</name>
</gene>
<keyword evidence="1" id="KW-0472">Membrane</keyword>
<reference evidence="4 5" key="1">
    <citation type="submission" date="2020-08" db="EMBL/GenBank/DDBJ databases">
        <title>Description of novel Flavobacterium F-400 isolate.</title>
        <authorList>
            <person name="Saticioglu I."/>
            <person name="Duman M."/>
            <person name="Altun S."/>
        </authorList>
    </citation>
    <scope>NUCLEOTIDE SEQUENCE [LARGE SCALE GENOMIC DNA]</scope>
    <source>
        <strain evidence="4 5">F-400</strain>
    </source>
</reference>
<feature type="transmembrane region" description="Helical" evidence="1">
    <location>
        <begin position="82"/>
        <end position="103"/>
    </location>
</feature>
<evidence type="ECO:0000259" key="2">
    <source>
        <dbReference type="Pfam" id="PF03544"/>
    </source>
</evidence>
<dbReference type="Pfam" id="PF05569">
    <property type="entry name" value="Peptidase_M56"/>
    <property type="match status" value="1"/>
</dbReference>
<evidence type="ECO:0000313" key="4">
    <source>
        <dbReference type="EMBL" id="MBC5863811.1"/>
    </source>
</evidence>
<feature type="domain" description="Peptidase M56" evidence="3">
    <location>
        <begin position="140"/>
        <end position="230"/>
    </location>
</feature>
<evidence type="ECO:0000256" key="1">
    <source>
        <dbReference type="SAM" id="Phobius"/>
    </source>
</evidence>
<sequence length="487" mass="55598">MTDFLIKSTLSLVVLLGVYHLLLEKEKMHHFNRFYLLFALVFSMVIPFITIEVVQEITQPTVAPRNIQILPTTAVVVEETNYFAIALWGLYGLVTLVLGFRFLRNVVQISKKMKSTKSIVYQNAQLVLVPEKTLPHTFLNTIFINETEYNNREVEAELYTHELTHVTQKHTLDILFIEVLKTIFWFNPIFIFYKKAIQLNHEFFADEKVVHSYNNVPFYQSLLLSKANANPTFYLASNLNYLITKKRLLMMTKTTSKRKAITKQALLLPAITALLFSLCTKVVAQQTATKQNAQTNKSEGLFKTYYDKTTFKVKDEKGKIAAEKKYNDLTPAEKNAIPSIISKEEKLPTNEELLAKINKGAPETIEIDVFSAEKKIVKKGENDIYNTAEISEKPDFPGGMMEFYKFVGQNYKTPDQPNLKGRVYITFIIEKDGSVNEVKSVRDIGYGTGEEAIRVMNICPKWTPGKVKGEAVRVLYSLPLTIQSAKP</sequence>
<dbReference type="PANTHER" id="PTHR33446:SF2">
    <property type="entry name" value="PROTEIN TONB"/>
    <property type="match status" value="1"/>
</dbReference>
<feature type="domain" description="TonB C-terminal" evidence="2">
    <location>
        <begin position="418"/>
        <end position="479"/>
    </location>
</feature>
<comment type="caution">
    <text evidence="4">The sequence shown here is derived from an EMBL/GenBank/DDBJ whole genome shotgun (WGS) entry which is preliminary data.</text>
</comment>
<dbReference type="EMBL" id="JACRUM010000005">
    <property type="protein sequence ID" value="MBC5863811.1"/>
    <property type="molecule type" value="Genomic_DNA"/>
</dbReference>
<name>A0ABR7JH38_9FLAO</name>
<evidence type="ECO:0000313" key="5">
    <source>
        <dbReference type="Proteomes" id="UP000621670"/>
    </source>
</evidence>
<keyword evidence="1" id="KW-1133">Transmembrane helix</keyword>
<organism evidence="4 5">
    <name type="scientific">Flavobacterium turcicum</name>
    <dbReference type="NCBI Taxonomy" id="2764718"/>
    <lineage>
        <taxon>Bacteria</taxon>
        <taxon>Pseudomonadati</taxon>
        <taxon>Bacteroidota</taxon>
        <taxon>Flavobacteriia</taxon>
        <taxon>Flavobacteriales</taxon>
        <taxon>Flavobacteriaceae</taxon>
        <taxon>Flavobacterium</taxon>
    </lineage>
</organism>
<dbReference type="InterPro" id="IPR051045">
    <property type="entry name" value="TonB-dependent_transducer"/>
</dbReference>
<dbReference type="Gene3D" id="3.30.1150.10">
    <property type="match status" value="1"/>
</dbReference>
<evidence type="ECO:0000259" key="3">
    <source>
        <dbReference type="Pfam" id="PF05569"/>
    </source>
</evidence>